<accession>A0A699TNW4</accession>
<feature type="region of interest" description="Disordered" evidence="1">
    <location>
        <begin position="1"/>
        <end position="26"/>
    </location>
</feature>
<name>A0A699TNW4_TANCI</name>
<gene>
    <name evidence="2" type="ORF">Tci_884431</name>
</gene>
<evidence type="ECO:0000313" key="2">
    <source>
        <dbReference type="EMBL" id="GFD12462.1"/>
    </source>
</evidence>
<feature type="non-terminal residue" evidence="2">
    <location>
        <position position="26"/>
    </location>
</feature>
<feature type="compositionally biased region" description="Low complexity" evidence="1">
    <location>
        <begin position="13"/>
        <end position="26"/>
    </location>
</feature>
<dbReference type="AlphaFoldDB" id="A0A699TNW4"/>
<comment type="caution">
    <text evidence="2">The sequence shown here is derived from an EMBL/GenBank/DDBJ whole genome shotgun (WGS) entry which is preliminary data.</text>
</comment>
<dbReference type="EMBL" id="BKCJ011265764">
    <property type="protein sequence ID" value="GFD12462.1"/>
    <property type="molecule type" value="Genomic_DNA"/>
</dbReference>
<protein>
    <submittedName>
        <fullName evidence="2">Uncharacterized protein</fullName>
    </submittedName>
</protein>
<proteinExistence type="predicted"/>
<evidence type="ECO:0000256" key="1">
    <source>
        <dbReference type="SAM" id="MobiDB-lite"/>
    </source>
</evidence>
<reference evidence="2" key="1">
    <citation type="journal article" date="2019" name="Sci. Rep.">
        <title>Draft genome of Tanacetum cinerariifolium, the natural source of mosquito coil.</title>
        <authorList>
            <person name="Yamashiro T."/>
            <person name="Shiraishi A."/>
            <person name="Satake H."/>
            <person name="Nakayama K."/>
        </authorList>
    </citation>
    <scope>NUCLEOTIDE SEQUENCE</scope>
</reference>
<organism evidence="2">
    <name type="scientific">Tanacetum cinerariifolium</name>
    <name type="common">Dalmatian daisy</name>
    <name type="synonym">Chrysanthemum cinerariifolium</name>
    <dbReference type="NCBI Taxonomy" id="118510"/>
    <lineage>
        <taxon>Eukaryota</taxon>
        <taxon>Viridiplantae</taxon>
        <taxon>Streptophyta</taxon>
        <taxon>Embryophyta</taxon>
        <taxon>Tracheophyta</taxon>
        <taxon>Spermatophyta</taxon>
        <taxon>Magnoliopsida</taxon>
        <taxon>eudicotyledons</taxon>
        <taxon>Gunneridae</taxon>
        <taxon>Pentapetalae</taxon>
        <taxon>asterids</taxon>
        <taxon>campanulids</taxon>
        <taxon>Asterales</taxon>
        <taxon>Asteraceae</taxon>
        <taxon>Asteroideae</taxon>
        <taxon>Anthemideae</taxon>
        <taxon>Anthemidinae</taxon>
        <taxon>Tanacetum</taxon>
    </lineage>
</organism>
<sequence length="26" mass="2483">MAALTDMVSKLVSANSASSSGSGTLP</sequence>